<comment type="caution">
    <text evidence="5">The sequence shown here is derived from an EMBL/GenBank/DDBJ whole genome shotgun (WGS) entry which is preliminary data.</text>
</comment>
<dbReference type="OrthoDB" id="9810005at2"/>
<dbReference type="PROSITE" id="PS01091">
    <property type="entry name" value="TATD_3"/>
    <property type="match status" value="1"/>
</dbReference>
<name>A0A432XXV6_9GAMM</name>
<sequence length="269" mass="30358">MTLDQLQWFDAGVNLTNARLQQRLDGVMQRAHEAGVDSMLVIACNLDEARQACELAERHPELVVTAGVHPHDAKDAPRDLQAQLHEIAQHPAVVAIGECGLDFNRNYSPRDVQQKVFEQQLEVAADLQLPVYLHERDAFTEQYALLQKFAEKIPRKLAHCFTSGCSELKEYLKLGCYIGITGWVCDERRGGALREAVPLIPRERLLLETDAPFLLPRTLKPRPSMNEPCWLPEIARVVAELRGESLASVATYTRNNSFSFFGRVGWQNN</sequence>
<evidence type="ECO:0000313" key="5">
    <source>
        <dbReference type="EMBL" id="RUO53572.1"/>
    </source>
</evidence>
<dbReference type="Proteomes" id="UP000287649">
    <property type="component" value="Unassembled WGS sequence"/>
</dbReference>
<dbReference type="RefSeq" id="WP_126773438.1">
    <property type="nucleotide sequence ID" value="NZ_JANQBU010000002.1"/>
</dbReference>
<dbReference type="CDD" id="cd01310">
    <property type="entry name" value="TatD_DNAse"/>
    <property type="match status" value="1"/>
</dbReference>
<protein>
    <submittedName>
        <fullName evidence="5">Hydrolase TatD</fullName>
    </submittedName>
</protein>
<dbReference type="EMBL" id="PIPX01000002">
    <property type="protein sequence ID" value="RUO53572.1"/>
    <property type="molecule type" value="Genomic_DNA"/>
</dbReference>
<proteinExistence type="inferred from homology"/>
<feature type="binding site" evidence="4">
    <location>
        <position position="134"/>
    </location>
    <ligand>
        <name>a divalent metal cation</name>
        <dbReference type="ChEBI" id="CHEBI:60240"/>
        <label>2</label>
    </ligand>
</feature>
<comment type="similarity">
    <text evidence="1">Belongs to the metallo-dependent hydrolases superfamily. TatD-type hydrolase family.</text>
</comment>
<dbReference type="PANTHER" id="PTHR46124:SF2">
    <property type="entry name" value="D-AMINOACYL-TRNA DEACYLASE"/>
    <property type="match status" value="1"/>
</dbReference>
<accession>A0A432XXV6</accession>
<dbReference type="GO" id="GO:0016788">
    <property type="term" value="F:hydrolase activity, acting on ester bonds"/>
    <property type="evidence" value="ECO:0007669"/>
    <property type="project" value="InterPro"/>
</dbReference>
<evidence type="ECO:0000256" key="2">
    <source>
        <dbReference type="ARBA" id="ARBA00022723"/>
    </source>
</evidence>
<evidence type="ECO:0000256" key="4">
    <source>
        <dbReference type="PIRSR" id="PIRSR005902-1"/>
    </source>
</evidence>
<reference evidence="6" key="1">
    <citation type="journal article" date="2018" name="Front. Microbiol.">
        <title>Genome-Based Analysis Reveals the Taxonomy and Diversity of the Family Idiomarinaceae.</title>
        <authorList>
            <person name="Liu Y."/>
            <person name="Lai Q."/>
            <person name="Shao Z."/>
        </authorList>
    </citation>
    <scope>NUCLEOTIDE SEQUENCE [LARGE SCALE GENOMIC DNA]</scope>
    <source>
        <strain evidence="6">PO-M2</strain>
    </source>
</reference>
<dbReference type="InterPro" id="IPR001130">
    <property type="entry name" value="TatD-like"/>
</dbReference>
<dbReference type="PANTHER" id="PTHR46124">
    <property type="entry name" value="D-AMINOACYL-TRNA DEACYLASE"/>
    <property type="match status" value="1"/>
</dbReference>
<dbReference type="Pfam" id="PF01026">
    <property type="entry name" value="TatD_DNase"/>
    <property type="match status" value="1"/>
</dbReference>
<evidence type="ECO:0000256" key="1">
    <source>
        <dbReference type="ARBA" id="ARBA00009275"/>
    </source>
</evidence>
<evidence type="ECO:0000313" key="6">
    <source>
        <dbReference type="Proteomes" id="UP000287649"/>
    </source>
</evidence>
<feature type="binding site" evidence="4">
    <location>
        <position position="159"/>
    </location>
    <ligand>
        <name>a divalent metal cation</name>
        <dbReference type="ChEBI" id="CHEBI:60240"/>
        <label>2</label>
    </ligand>
</feature>
<evidence type="ECO:0000256" key="3">
    <source>
        <dbReference type="ARBA" id="ARBA00022801"/>
    </source>
</evidence>
<dbReference type="PIRSF" id="PIRSF005902">
    <property type="entry name" value="DNase_TatD"/>
    <property type="match status" value="1"/>
</dbReference>
<feature type="binding site" evidence="4">
    <location>
        <position position="98"/>
    </location>
    <ligand>
        <name>a divalent metal cation</name>
        <dbReference type="ChEBI" id="CHEBI:60240"/>
        <label>1</label>
    </ligand>
</feature>
<dbReference type="GO" id="GO:0005829">
    <property type="term" value="C:cytosol"/>
    <property type="evidence" value="ECO:0007669"/>
    <property type="project" value="TreeGrafter"/>
</dbReference>
<dbReference type="InterPro" id="IPR032466">
    <property type="entry name" value="Metal_Hydrolase"/>
</dbReference>
<dbReference type="SUPFAM" id="SSF51556">
    <property type="entry name" value="Metallo-dependent hydrolases"/>
    <property type="match status" value="1"/>
</dbReference>
<gene>
    <name evidence="5" type="ORF">CWI70_10340</name>
</gene>
<keyword evidence="3 5" id="KW-0378">Hydrolase</keyword>
<dbReference type="InterPro" id="IPR018228">
    <property type="entry name" value="DNase_TatD-rel_CS"/>
</dbReference>
<feature type="binding site" evidence="4">
    <location>
        <position position="210"/>
    </location>
    <ligand>
        <name>a divalent metal cation</name>
        <dbReference type="ChEBI" id="CHEBI:60240"/>
        <label>1</label>
    </ligand>
</feature>
<keyword evidence="6" id="KW-1185">Reference proteome</keyword>
<keyword evidence="2 4" id="KW-0479">Metal-binding</keyword>
<dbReference type="GO" id="GO:0046872">
    <property type="term" value="F:metal ion binding"/>
    <property type="evidence" value="ECO:0007669"/>
    <property type="project" value="UniProtKB-KW"/>
</dbReference>
<organism evidence="5 6">
    <name type="scientific">Pseudidiomarina homiensis</name>
    <dbReference type="NCBI Taxonomy" id="364198"/>
    <lineage>
        <taxon>Bacteria</taxon>
        <taxon>Pseudomonadati</taxon>
        <taxon>Pseudomonadota</taxon>
        <taxon>Gammaproteobacteria</taxon>
        <taxon>Alteromonadales</taxon>
        <taxon>Idiomarinaceae</taxon>
        <taxon>Pseudidiomarina</taxon>
    </lineage>
</organism>
<dbReference type="AlphaFoldDB" id="A0A432XXV6"/>
<dbReference type="Gene3D" id="3.20.20.140">
    <property type="entry name" value="Metal-dependent hydrolases"/>
    <property type="match status" value="1"/>
</dbReference>
<dbReference type="FunFam" id="3.20.20.140:FF:000005">
    <property type="entry name" value="TatD family hydrolase"/>
    <property type="match status" value="1"/>
</dbReference>